<accession>A0A8J3IWR5</accession>
<dbReference type="SUPFAM" id="SSF53335">
    <property type="entry name" value="S-adenosyl-L-methionine-dependent methyltransferases"/>
    <property type="match status" value="1"/>
</dbReference>
<reference evidence="2" key="1">
    <citation type="submission" date="2020-10" db="EMBL/GenBank/DDBJ databases">
        <title>Taxonomic study of unclassified bacteria belonging to the class Ktedonobacteria.</title>
        <authorList>
            <person name="Yabe S."/>
            <person name="Wang C.M."/>
            <person name="Zheng Y."/>
            <person name="Sakai Y."/>
            <person name="Cavaletti L."/>
            <person name="Monciardini P."/>
            <person name="Donadio S."/>
        </authorList>
    </citation>
    <scope>NUCLEOTIDE SEQUENCE</scope>
    <source>
        <strain evidence="2">ID150040</strain>
    </source>
</reference>
<protein>
    <recommendedName>
        <fullName evidence="1">Methyltransferase type 12 domain-containing protein</fullName>
    </recommendedName>
</protein>
<keyword evidence="3" id="KW-1185">Reference proteome</keyword>
<dbReference type="InterPro" id="IPR029063">
    <property type="entry name" value="SAM-dependent_MTases_sf"/>
</dbReference>
<name>A0A8J3IWR5_9CHLR</name>
<dbReference type="RefSeq" id="WP_220208023.1">
    <property type="nucleotide sequence ID" value="NZ_BNJK01000001.1"/>
</dbReference>
<evidence type="ECO:0000313" key="3">
    <source>
        <dbReference type="Proteomes" id="UP000597444"/>
    </source>
</evidence>
<comment type="caution">
    <text evidence="2">The sequence shown here is derived from an EMBL/GenBank/DDBJ whole genome shotgun (WGS) entry which is preliminary data.</text>
</comment>
<evidence type="ECO:0000259" key="1">
    <source>
        <dbReference type="Pfam" id="PF08242"/>
    </source>
</evidence>
<organism evidence="2 3">
    <name type="scientific">Reticulibacter mediterranei</name>
    <dbReference type="NCBI Taxonomy" id="2778369"/>
    <lineage>
        <taxon>Bacteria</taxon>
        <taxon>Bacillati</taxon>
        <taxon>Chloroflexota</taxon>
        <taxon>Ktedonobacteria</taxon>
        <taxon>Ktedonobacterales</taxon>
        <taxon>Reticulibacteraceae</taxon>
        <taxon>Reticulibacter</taxon>
    </lineage>
</organism>
<proteinExistence type="predicted"/>
<sequence length="365" mass="41835">MTIQTFGEERAKRYNRALQRCPYARVREIIPILFLLYEEDRRKQTLIDLASGTGYLADALKPLFERSIRVDKSPAFLAASQSNRDLIYADIREVSNILPDTLQVDAVTCLAALHHIYRLGKDKINVSLSDKVQSESLMRWTRLLAPGGKLVLVDVGVPDLQTIGKQNYSLAQSLKYYYEQKQAFFQQKHFSIHTHLFDAINEDVPGYRVKRVIQQLLSTCQDGVVSLASLIKQQNLIYRVLPEKMLTVDFFDEVVANFSIDGHISHFPRESTIQAVLEKSGLENILITCLPTPWVFDTEAEAVWFVRELFGLGEEAVLDPDDLLKRPDFEKIKAYIHQFLGMVTEEGKTYVNWQLLFAYGEKPDK</sequence>
<gene>
    <name evidence="2" type="ORF">KSF_075190</name>
</gene>
<evidence type="ECO:0000313" key="2">
    <source>
        <dbReference type="EMBL" id="GHO97471.1"/>
    </source>
</evidence>
<dbReference type="EMBL" id="BNJK01000001">
    <property type="protein sequence ID" value="GHO97471.1"/>
    <property type="molecule type" value="Genomic_DNA"/>
</dbReference>
<dbReference type="Proteomes" id="UP000597444">
    <property type="component" value="Unassembled WGS sequence"/>
</dbReference>
<dbReference type="AlphaFoldDB" id="A0A8J3IWR5"/>
<dbReference type="Pfam" id="PF08242">
    <property type="entry name" value="Methyltransf_12"/>
    <property type="match status" value="1"/>
</dbReference>
<dbReference type="InterPro" id="IPR013217">
    <property type="entry name" value="Methyltransf_12"/>
</dbReference>
<dbReference type="CDD" id="cd02440">
    <property type="entry name" value="AdoMet_MTases"/>
    <property type="match status" value="1"/>
</dbReference>
<dbReference type="Gene3D" id="3.40.50.150">
    <property type="entry name" value="Vaccinia Virus protein VP39"/>
    <property type="match status" value="1"/>
</dbReference>
<feature type="domain" description="Methyltransferase type 12" evidence="1">
    <location>
        <begin position="48"/>
        <end position="150"/>
    </location>
</feature>